<keyword evidence="1" id="KW-0378">Hydrolase</keyword>
<feature type="domain" description="HD" evidence="2">
    <location>
        <begin position="159"/>
        <end position="279"/>
    </location>
</feature>
<dbReference type="PROSITE" id="PS51831">
    <property type="entry name" value="HD"/>
    <property type="match status" value="1"/>
</dbReference>
<evidence type="ECO:0000313" key="4">
    <source>
        <dbReference type="Proteomes" id="UP000238916"/>
    </source>
</evidence>
<dbReference type="SUPFAM" id="SSF109604">
    <property type="entry name" value="HD-domain/PDEase-like"/>
    <property type="match status" value="1"/>
</dbReference>
<dbReference type="Proteomes" id="UP000238916">
    <property type="component" value="Unassembled WGS sequence"/>
</dbReference>
<dbReference type="InterPro" id="IPR012340">
    <property type="entry name" value="NA-bd_OB-fold"/>
</dbReference>
<proteinExistence type="predicted"/>
<dbReference type="InterPro" id="IPR003607">
    <property type="entry name" value="HD/PDEase_dom"/>
</dbReference>
<dbReference type="SMART" id="SM00471">
    <property type="entry name" value="HDc"/>
    <property type="match status" value="1"/>
</dbReference>
<dbReference type="Gene3D" id="1.10.3210.10">
    <property type="entry name" value="Hypothetical protein af1432"/>
    <property type="match status" value="1"/>
</dbReference>
<dbReference type="GO" id="GO:0031125">
    <property type="term" value="P:rRNA 3'-end processing"/>
    <property type="evidence" value="ECO:0007669"/>
    <property type="project" value="TreeGrafter"/>
</dbReference>
<dbReference type="EMBL" id="OMOF01000275">
    <property type="protein sequence ID" value="SPF46138.1"/>
    <property type="molecule type" value="Genomic_DNA"/>
</dbReference>
<sequence>MLKDCKNGERFEGILLVNEWKEVPFRQKPGAYLSLQCQDRSGTIQGKMWDYKPQVLIWLKEQDIFHIKGVASEYRGALDLTIETIGMIPKEEVDLAALLPSSPVTAEELENRLRIILAKIVQPELKALLEKFLADPEWGTAFRQAPAAMKIHQAYLRGLWEHSVRVAEIVDGVAEHYPAINRDLVLTGALLHDIGKIGEYSYERGIKVTTEGRLLGHIILGIEIVTGEIAKIPDFPRELRSKLVHIITSHHGKYEWQSPKRPKLMEALVIHYADVMDADLFQFERAKENYPDDEWSPYIQSMERCLYLK</sequence>
<evidence type="ECO:0000259" key="2">
    <source>
        <dbReference type="PROSITE" id="PS51831"/>
    </source>
</evidence>
<evidence type="ECO:0000313" key="3">
    <source>
        <dbReference type="EMBL" id="SPF46138.1"/>
    </source>
</evidence>
<protein>
    <recommendedName>
        <fullName evidence="2">HD domain-containing protein</fullName>
    </recommendedName>
</protein>
<dbReference type="PANTHER" id="PTHR37294:SF1">
    <property type="entry name" value="3'-5' EXORIBONUCLEASE YHAM"/>
    <property type="match status" value="1"/>
</dbReference>
<dbReference type="NCBIfam" id="TIGR00277">
    <property type="entry name" value="HDIG"/>
    <property type="match status" value="1"/>
</dbReference>
<dbReference type="Pfam" id="PF01966">
    <property type="entry name" value="HD"/>
    <property type="match status" value="1"/>
</dbReference>
<dbReference type="InterPro" id="IPR006675">
    <property type="entry name" value="HDIG_dom"/>
</dbReference>
<evidence type="ECO:0000256" key="1">
    <source>
        <dbReference type="ARBA" id="ARBA00022801"/>
    </source>
</evidence>
<dbReference type="InterPro" id="IPR006674">
    <property type="entry name" value="HD_domain"/>
</dbReference>
<dbReference type="PANTHER" id="PTHR37294">
    <property type="entry name" value="3'-5' EXORIBONUCLEASE YHAM"/>
    <property type="match status" value="1"/>
</dbReference>
<dbReference type="OrthoDB" id="9778453at2"/>
<dbReference type="SUPFAM" id="SSF50249">
    <property type="entry name" value="Nucleic acid-binding proteins"/>
    <property type="match status" value="1"/>
</dbReference>
<accession>A0A2U3L2N9</accession>
<dbReference type="AlphaFoldDB" id="A0A2U3L2N9"/>
<name>A0A2U3L2N9_9FIRM</name>
<reference evidence="4" key="1">
    <citation type="submission" date="2018-02" db="EMBL/GenBank/DDBJ databases">
        <authorList>
            <person name="Hausmann B."/>
        </authorList>
    </citation>
    <scope>NUCLEOTIDE SEQUENCE [LARGE SCALE GENOMIC DNA]</scope>
    <source>
        <strain evidence="4">Peat soil MAG SbF1</strain>
    </source>
</reference>
<dbReference type="InterPro" id="IPR050798">
    <property type="entry name" value="YhaM_exoribonuc/phosphodiest"/>
</dbReference>
<gene>
    <name evidence="3" type="ORF">SBF1_3460003</name>
</gene>
<organism evidence="3 4">
    <name type="scientific">Candidatus Desulfosporosinus infrequens</name>
    <dbReference type="NCBI Taxonomy" id="2043169"/>
    <lineage>
        <taxon>Bacteria</taxon>
        <taxon>Bacillati</taxon>
        <taxon>Bacillota</taxon>
        <taxon>Clostridia</taxon>
        <taxon>Eubacteriales</taxon>
        <taxon>Desulfitobacteriaceae</taxon>
        <taxon>Desulfosporosinus</taxon>
    </lineage>
</organism>
<dbReference type="CDD" id="cd00077">
    <property type="entry name" value="HDc"/>
    <property type="match status" value="1"/>
</dbReference>
<dbReference type="GO" id="GO:0016787">
    <property type="term" value="F:hydrolase activity"/>
    <property type="evidence" value="ECO:0007669"/>
    <property type="project" value="UniProtKB-KW"/>
</dbReference>